<dbReference type="Pfam" id="PF09676">
    <property type="entry name" value="TraV"/>
    <property type="match status" value="1"/>
</dbReference>
<dbReference type="InterPro" id="IPR014118">
    <property type="entry name" value="T4SS_TraV"/>
</dbReference>
<gene>
    <name evidence="3" type="ORF">D0436_22200</name>
</gene>
<keyword evidence="2" id="KW-0732">Signal</keyword>
<dbReference type="EMBL" id="CP031775">
    <property type="protein sequence ID" value="QDZ92946.1"/>
    <property type="molecule type" value="Genomic_DNA"/>
</dbReference>
<dbReference type="PROSITE" id="PS51257">
    <property type="entry name" value="PROKAR_LIPOPROTEIN"/>
    <property type="match status" value="1"/>
</dbReference>
<feature type="chain" id="PRO_5022735612" evidence="2">
    <location>
        <begin position="24"/>
        <end position="242"/>
    </location>
</feature>
<evidence type="ECO:0000313" key="3">
    <source>
        <dbReference type="EMBL" id="QDZ92946.1"/>
    </source>
</evidence>
<accession>A0A5B8R4K5</accession>
<proteinExistence type="predicted"/>
<feature type="signal peptide" evidence="2">
    <location>
        <begin position="1"/>
        <end position="23"/>
    </location>
</feature>
<dbReference type="RefSeq" id="WP_208660775.1">
    <property type="nucleotide sequence ID" value="NZ_CP076856.1"/>
</dbReference>
<organism evidence="3">
    <name type="scientific">Shewanella decolorationis</name>
    <dbReference type="NCBI Taxonomy" id="256839"/>
    <lineage>
        <taxon>Bacteria</taxon>
        <taxon>Pseudomonadati</taxon>
        <taxon>Pseudomonadota</taxon>
        <taxon>Gammaproteobacteria</taxon>
        <taxon>Alteromonadales</taxon>
        <taxon>Shewanellaceae</taxon>
        <taxon>Shewanella</taxon>
    </lineage>
</organism>
<evidence type="ECO:0000256" key="1">
    <source>
        <dbReference type="SAM" id="MobiDB-lite"/>
    </source>
</evidence>
<feature type="region of interest" description="Disordered" evidence="1">
    <location>
        <begin position="189"/>
        <end position="211"/>
    </location>
</feature>
<reference evidence="3" key="1">
    <citation type="journal article" date="2019" name="Ecotoxicol. Environ. Saf.">
        <title>Microbial characterization of heavy metal resistant bacterial strains isolated from an electroplating wastewater treatment plant.</title>
        <authorList>
            <person name="Cai X."/>
            <person name="Zheng X."/>
            <person name="Zhang D."/>
            <person name="Iqbal W."/>
            <person name="Liu C."/>
            <person name="Yang B."/>
            <person name="Zhao X."/>
            <person name="Lu X."/>
            <person name="Mao Y."/>
        </authorList>
    </citation>
    <scope>NUCLEOTIDE SEQUENCE [LARGE SCALE GENOMIC DNA]</scope>
    <source>
        <strain evidence="3">Ni1-3</strain>
    </source>
</reference>
<evidence type="ECO:0000256" key="2">
    <source>
        <dbReference type="SAM" id="SignalP"/>
    </source>
</evidence>
<protein>
    <submittedName>
        <fullName evidence="3">Conjugal transfer protein TraV</fullName>
    </submittedName>
</protein>
<dbReference type="AlphaFoldDB" id="A0A5B8R4K5"/>
<name>A0A5B8R4K5_9GAMM</name>
<sequence length="242" mass="26257">MITRALKLGMVAVSLATIFGCQSMFETGEEPTVCVNTQNSGLPCTTTREILKLADTPGGIEAEKARRAAESDEDCPDCKVPKKSVANSGAMAGYGLDANGQPITLNEVTNAYMFTADNNRALPAPEPIAVRQAPKMLRVAFAPWQDDKGRLQNVGYVYTEIETRKYTYGREAFNMPAQITPLYIRQQSIEEERRGNPSEINGVGIKTGKPGRNNFNADLEAAKATLDQAPKAVQEALRANGN</sequence>